<name>A0A1I7UJ37_9PELO</name>
<reference evidence="2" key="1">
    <citation type="submission" date="2016-11" db="UniProtKB">
        <authorList>
            <consortium name="WormBaseParasite"/>
        </authorList>
    </citation>
    <scope>IDENTIFICATION</scope>
</reference>
<evidence type="ECO:0000313" key="1">
    <source>
        <dbReference type="Proteomes" id="UP000095282"/>
    </source>
</evidence>
<organism evidence="1 2">
    <name type="scientific">Caenorhabditis tropicalis</name>
    <dbReference type="NCBI Taxonomy" id="1561998"/>
    <lineage>
        <taxon>Eukaryota</taxon>
        <taxon>Metazoa</taxon>
        <taxon>Ecdysozoa</taxon>
        <taxon>Nematoda</taxon>
        <taxon>Chromadorea</taxon>
        <taxon>Rhabditida</taxon>
        <taxon>Rhabditina</taxon>
        <taxon>Rhabditomorpha</taxon>
        <taxon>Rhabditoidea</taxon>
        <taxon>Rhabditidae</taxon>
        <taxon>Peloderinae</taxon>
        <taxon>Caenorhabditis</taxon>
    </lineage>
</organism>
<sequence>MSANEDDASAILNWEGTNEIKSANEFSRNLLFSVLDSLDGNKTIVWDRDRSVMHRVNLVSEFSKKSRKKRSYYKKL</sequence>
<dbReference type="eggNOG" id="KOG1302">
    <property type="taxonomic scope" value="Eukaryota"/>
</dbReference>
<dbReference type="Gene3D" id="3.40.50.2060">
    <property type="match status" value="1"/>
</dbReference>
<dbReference type="STRING" id="1561998.A0A1I7UJ37"/>
<dbReference type="AlphaFoldDB" id="A0A1I7UJ37"/>
<dbReference type="WBParaSite" id="Csp11.Scaffold629.g9834.t1">
    <property type="protein sequence ID" value="Csp11.Scaffold629.g9834.t1"/>
    <property type="gene ID" value="Csp11.Scaffold629.g9834"/>
</dbReference>
<accession>A0A1I7UJ37</accession>
<dbReference type="Proteomes" id="UP000095282">
    <property type="component" value="Unplaced"/>
</dbReference>
<protein>
    <submittedName>
        <fullName evidence="2">HSF_DOMAIN domain-containing protein</fullName>
    </submittedName>
</protein>
<keyword evidence="1" id="KW-1185">Reference proteome</keyword>
<dbReference type="InterPro" id="IPR043154">
    <property type="entry name" value="Sec-1-like_dom1"/>
</dbReference>
<proteinExistence type="predicted"/>
<evidence type="ECO:0000313" key="2">
    <source>
        <dbReference type="WBParaSite" id="Csp11.Scaffold629.g9834.t1"/>
    </source>
</evidence>